<comment type="caution">
    <text evidence="11">The sequence shown here is derived from an EMBL/GenBank/DDBJ whole genome shotgun (WGS) entry which is preliminary data.</text>
</comment>
<organism evidence="11 12">
    <name type="scientific">Microvirga vignae</name>
    <dbReference type="NCBI Taxonomy" id="1225564"/>
    <lineage>
        <taxon>Bacteria</taxon>
        <taxon>Pseudomonadati</taxon>
        <taxon>Pseudomonadota</taxon>
        <taxon>Alphaproteobacteria</taxon>
        <taxon>Hyphomicrobiales</taxon>
        <taxon>Methylobacteriaceae</taxon>
        <taxon>Microvirga</taxon>
    </lineage>
</organism>
<feature type="transmembrane region" description="Helical" evidence="9">
    <location>
        <begin position="51"/>
        <end position="67"/>
    </location>
</feature>
<keyword evidence="2 9" id="KW-0813">Transport</keyword>
<dbReference type="PANTHER" id="PTHR35011:SF4">
    <property type="entry name" value="SLL1102 PROTEIN"/>
    <property type="match status" value="1"/>
</dbReference>
<dbReference type="EMBL" id="LCYG01000029">
    <property type="protein sequence ID" value="KLK92879.1"/>
    <property type="molecule type" value="Genomic_DNA"/>
</dbReference>
<dbReference type="STRING" id="1225564.AA309_12220"/>
<keyword evidence="4 9" id="KW-0997">Cell inner membrane</keyword>
<reference evidence="11 12" key="1">
    <citation type="submission" date="2015-05" db="EMBL/GenBank/DDBJ databases">
        <title>Draft genome sequence of Microvirga vignae strain BR3299, a novel nitrogen fixing bacteria isolated from Brazil semi-aired region.</title>
        <authorList>
            <person name="Zilli J.E."/>
            <person name="Passos S.R."/>
            <person name="Leite J."/>
            <person name="Baldani J.I."/>
            <person name="Xavier G.R."/>
            <person name="Rumjaneck N.G."/>
            <person name="Simoes-Araujo J.L."/>
        </authorList>
    </citation>
    <scope>NUCLEOTIDE SEQUENCE [LARGE SCALE GENOMIC DNA]</scope>
    <source>
        <strain evidence="11 12">BR3299</strain>
    </source>
</reference>
<accession>A0A0H1RCU3</accession>
<sequence length="194" mass="22267">MRFVYFVDRINTFIGKTVSWAIVVLTFAVCYEVFARYVLRAPTEWAFDASYMLYGLLFMVAGPYTLARNNHVRGDFIYRNWPPRRQAGLDLVLYFLFFFPGILALIYAGIPFMQMSWLMNEHSMNSPNGPPIYPFKALIPIVGTLMAVQGVAEVIRCVTCLRNGAWPPRLHDVEETERLILEQAEQEGLKKGTV</sequence>
<comment type="function">
    <text evidence="9">Part of the tripartite ATP-independent periplasmic (TRAP) transport system.</text>
</comment>
<name>A0A0H1RCU3_9HYPH</name>
<dbReference type="RefSeq" id="WP_047189303.1">
    <property type="nucleotide sequence ID" value="NZ_LCYG01000029.1"/>
</dbReference>
<evidence type="ECO:0000256" key="3">
    <source>
        <dbReference type="ARBA" id="ARBA00022475"/>
    </source>
</evidence>
<feature type="transmembrane region" description="Helical" evidence="9">
    <location>
        <begin position="88"/>
        <end position="112"/>
    </location>
</feature>
<evidence type="ECO:0000256" key="5">
    <source>
        <dbReference type="ARBA" id="ARBA00022692"/>
    </source>
</evidence>
<dbReference type="GO" id="GO:0005886">
    <property type="term" value="C:plasma membrane"/>
    <property type="evidence" value="ECO:0007669"/>
    <property type="project" value="UniProtKB-SubCell"/>
</dbReference>
<proteinExistence type="inferred from homology"/>
<keyword evidence="12" id="KW-1185">Reference proteome</keyword>
<dbReference type="PANTHER" id="PTHR35011">
    <property type="entry name" value="2,3-DIKETO-L-GULONATE TRAP TRANSPORTER SMALL PERMEASE PROTEIN YIAM"/>
    <property type="match status" value="1"/>
</dbReference>
<feature type="domain" description="Tripartite ATP-independent periplasmic transporters DctQ component" evidence="10">
    <location>
        <begin position="26"/>
        <end position="158"/>
    </location>
</feature>
<evidence type="ECO:0000256" key="7">
    <source>
        <dbReference type="ARBA" id="ARBA00023136"/>
    </source>
</evidence>
<comment type="similarity">
    <text evidence="8 9">Belongs to the TRAP transporter small permease family.</text>
</comment>
<evidence type="ECO:0000313" key="12">
    <source>
        <dbReference type="Proteomes" id="UP000035489"/>
    </source>
</evidence>
<feature type="transmembrane region" description="Helical" evidence="9">
    <location>
        <begin position="20"/>
        <end position="39"/>
    </location>
</feature>
<evidence type="ECO:0000259" key="10">
    <source>
        <dbReference type="Pfam" id="PF04290"/>
    </source>
</evidence>
<evidence type="ECO:0000256" key="9">
    <source>
        <dbReference type="RuleBase" id="RU369079"/>
    </source>
</evidence>
<dbReference type="OrthoDB" id="9794346at2"/>
<gene>
    <name evidence="11" type="ORF">AA309_12220</name>
</gene>
<dbReference type="GO" id="GO:0022857">
    <property type="term" value="F:transmembrane transporter activity"/>
    <property type="evidence" value="ECO:0007669"/>
    <property type="project" value="UniProtKB-UniRule"/>
</dbReference>
<keyword evidence="6 9" id="KW-1133">Transmembrane helix</keyword>
<evidence type="ECO:0000256" key="8">
    <source>
        <dbReference type="ARBA" id="ARBA00038436"/>
    </source>
</evidence>
<evidence type="ECO:0000256" key="4">
    <source>
        <dbReference type="ARBA" id="ARBA00022519"/>
    </source>
</evidence>
<dbReference type="Proteomes" id="UP000035489">
    <property type="component" value="Unassembled WGS sequence"/>
</dbReference>
<evidence type="ECO:0000256" key="6">
    <source>
        <dbReference type="ARBA" id="ARBA00022989"/>
    </source>
</evidence>
<dbReference type="InterPro" id="IPR055348">
    <property type="entry name" value="DctQ"/>
</dbReference>
<evidence type="ECO:0000313" key="11">
    <source>
        <dbReference type="EMBL" id="KLK92879.1"/>
    </source>
</evidence>
<dbReference type="PATRIC" id="fig|1225564.3.peg.3147"/>
<feature type="transmembrane region" description="Helical" evidence="9">
    <location>
        <begin position="132"/>
        <end position="152"/>
    </location>
</feature>
<comment type="subcellular location">
    <subcellularLocation>
        <location evidence="1 9">Cell inner membrane</location>
        <topology evidence="1 9">Multi-pass membrane protein</topology>
    </subcellularLocation>
</comment>
<evidence type="ECO:0000256" key="1">
    <source>
        <dbReference type="ARBA" id="ARBA00004429"/>
    </source>
</evidence>
<evidence type="ECO:0000256" key="2">
    <source>
        <dbReference type="ARBA" id="ARBA00022448"/>
    </source>
</evidence>
<keyword evidence="7 9" id="KW-0472">Membrane</keyword>
<dbReference type="InterPro" id="IPR007387">
    <property type="entry name" value="TRAP_DctQ"/>
</dbReference>
<keyword evidence="5 9" id="KW-0812">Transmembrane</keyword>
<keyword evidence="3" id="KW-1003">Cell membrane</keyword>
<dbReference type="AlphaFoldDB" id="A0A0H1RCU3"/>
<dbReference type="Pfam" id="PF04290">
    <property type="entry name" value="DctQ"/>
    <property type="match status" value="1"/>
</dbReference>
<protein>
    <recommendedName>
        <fullName evidence="9">TRAP transporter small permease protein</fullName>
    </recommendedName>
</protein>
<comment type="subunit">
    <text evidence="9">The complex comprises the extracytoplasmic solute receptor protein and the two transmembrane proteins.</text>
</comment>